<dbReference type="Proteomes" id="UP000278733">
    <property type="component" value="Chromosome"/>
</dbReference>
<keyword evidence="1" id="KW-0732">Signal</keyword>
<dbReference type="InterPro" id="IPR018389">
    <property type="entry name" value="DctP_fam"/>
</dbReference>
<evidence type="ECO:0000313" key="3">
    <source>
        <dbReference type="Proteomes" id="UP000278733"/>
    </source>
</evidence>
<accession>A0A3S4VFP8</accession>
<evidence type="ECO:0000256" key="1">
    <source>
        <dbReference type="ARBA" id="ARBA00022729"/>
    </source>
</evidence>
<dbReference type="AlphaFoldDB" id="A0A3S4VFP8"/>
<dbReference type="KEGG" id="rpne:NCTC8284_03118"/>
<dbReference type="Pfam" id="PF03480">
    <property type="entry name" value="DctP"/>
    <property type="match status" value="1"/>
</dbReference>
<name>A0A3S4VFP8_9PAST</name>
<organism evidence="2 3">
    <name type="scientific">Rodentibacter pneumotropicus</name>
    <dbReference type="NCBI Taxonomy" id="758"/>
    <lineage>
        <taxon>Bacteria</taxon>
        <taxon>Pseudomonadati</taxon>
        <taxon>Pseudomonadota</taxon>
        <taxon>Gammaproteobacteria</taxon>
        <taxon>Pasteurellales</taxon>
        <taxon>Pasteurellaceae</taxon>
        <taxon>Rodentibacter</taxon>
    </lineage>
</organism>
<proteinExistence type="predicted"/>
<dbReference type="GO" id="GO:0055085">
    <property type="term" value="P:transmembrane transport"/>
    <property type="evidence" value="ECO:0007669"/>
    <property type="project" value="InterPro"/>
</dbReference>
<sequence length="38" mass="4194">MKIRVQPSPTAVEMMKLMGASPTPLAYGELYTALQQKL</sequence>
<dbReference type="InterPro" id="IPR038404">
    <property type="entry name" value="TRAP_DctP_sf"/>
</dbReference>
<gene>
    <name evidence="2" type="primary">yiiZ_3</name>
    <name evidence="2" type="ORF">NCTC8284_03118</name>
</gene>
<protein>
    <submittedName>
        <fullName evidence="2">Protein YiiZ</fullName>
    </submittedName>
</protein>
<dbReference type="Gene3D" id="3.40.190.170">
    <property type="entry name" value="Bacterial extracellular solute-binding protein, family 7"/>
    <property type="match status" value="1"/>
</dbReference>
<evidence type="ECO:0000313" key="2">
    <source>
        <dbReference type="EMBL" id="VEH67903.1"/>
    </source>
</evidence>
<dbReference type="EMBL" id="LR134405">
    <property type="protein sequence ID" value="VEH67903.1"/>
    <property type="molecule type" value="Genomic_DNA"/>
</dbReference>
<reference evidence="2 3" key="1">
    <citation type="submission" date="2018-12" db="EMBL/GenBank/DDBJ databases">
        <authorList>
            <consortium name="Pathogen Informatics"/>
        </authorList>
    </citation>
    <scope>NUCLEOTIDE SEQUENCE [LARGE SCALE GENOMIC DNA]</scope>
    <source>
        <strain evidence="2 3">NCTC8284</strain>
    </source>
</reference>